<organism evidence="2 3">
    <name type="scientific">Sporosarcina psychrophila</name>
    <name type="common">Bacillus psychrophilus</name>
    <dbReference type="NCBI Taxonomy" id="1476"/>
    <lineage>
        <taxon>Bacteria</taxon>
        <taxon>Bacillati</taxon>
        <taxon>Bacillota</taxon>
        <taxon>Bacilli</taxon>
        <taxon>Bacillales</taxon>
        <taxon>Caryophanaceae</taxon>
        <taxon>Sporosarcina</taxon>
    </lineage>
</organism>
<dbReference type="CDD" id="cd10227">
    <property type="entry name" value="ASKHA_NBD_ParM-like"/>
    <property type="match status" value="1"/>
</dbReference>
<evidence type="ECO:0000313" key="3">
    <source>
        <dbReference type="Proteomes" id="UP001549104"/>
    </source>
</evidence>
<protein>
    <submittedName>
        <fullName evidence="2">Plasmid segregation protein ParM</fullName>
    </submittedName>
</protein>
<gene>
    <name evidence="2" type="ORF">ABIC55_003669</name>
</gene>
<dbReference type="Proteomes" id="UP001549104">
    <property type="component" value="Unassembled WGS sequence"/>
</dbReference>
<feature type="domain" description="Actin-like protein N-terminal" evidence="1">
    <location>
        <begin position="11"/>
        <end position="161"/>
    </location>
</feature>
<accession>A0ABV2KBV9</accession>
<proteinExistence type="predicted"/>
<evidence type="ECO:0000259" key="1">
    <source>
        <dbReference type="Pfam" id="PF17989"/>
    </source>
</evidence>
<dbReference type="EMBL" id="JBEPME010000005">
    <property type="protein sequence ID" value="MET3658552.1"/>
    <property type="molecule type" value="Genomic_DNA"/>
</dbReference>
<dbReference type="Pfam" id="PF17989">
    <property type="entry name" value="ALP_N"/>
    <property type="match status" value="1"/>
</dbReference>
<dbReference type="InterPro" id="IPR043129">
    <property type="entry name" value="ATPase_NBD"/>
</dbReference>
<keyword evidence="3" id="KW-1185">Reference proteome</keyword>
<evidence type="ECO:0000313" key="2">
    <source>
        <dbReference type="EMBL" id="MET3658552.1"/>
    </source>
</evidence>
<dbReference type="RefSeq" id="WP_354314224.1">
    <property type="nucleotide sequence ID" value="NZ_JBEPME010000005.1"/>
</dbReference>
<name>A0ABV2KBV9_SPOPS</name>
<reference evidence="2 3" key="1">
    <citation type="submission" date="2024-06" db="EMBL/GenBank/DDBJ databases">
        <title>Sorghum-associated microbial communities from plants grown in Nebraska, USA.</title>
        <authorList>
            <person name="Schachtman D."/>
        </authorList>
    </citation>
    <scope>NUCLEOTIDE SEQUENCE [LARGE SCALE GENOMIC DNA]</scope>
    <source>
        <strain evidence="2 3">1288</strain>
    </source>
</reference>
<comment type="caution">
    <text evidence="2">The sequence shown here is derived from an EMBL/GenBank/DDBJ whole genome shotgun (WGS) entry which is preliminary data.</text>
</comment>
<dbReference type="InterPro" id="IPR040607">
    <property type="entry name" value="ALP_N"/>
</dbReference>
<dbReference type="Gene3D" id="3.30.420.40">
    <property type="match status" value="1"/>
</dbReference>
<sequence>MGKETNTLVLGIDAGNYRAKVAGPYGVDSYRTAICDWFERDIVEDFGKGDDMEFALKGRRGFAGTLASYEDQYGGGAMYGESKAHEDTLIRVLLAINRYRALYCPGFSRFKIVAGQPIISHSVDEKTKLADLLRGEHVITVNGVRQRITIEEVGIAAEGTGAFMSQPQVGVVRIIDVGSGTVNCATVADKRHINNASKTFNYGVETSGGRDNIDGIARGIIRSTTQLKWKRTDKVFVCGGVTEELLPLLAEHYPSAQAIIPQLNALDGVHQHLPTFANAIGFYEIARLTYG</sequence>
<dbReference type="SUPFAM" id="SSF53067">
    <property type="entry name" value="Actin-like ATPase domain"/>
    <property type="match status" value="1"/>
</dbReference>